<dbReference type="AlphaFoldDB" id="A0A9Q0LLB9"/>
<dbReference type="Gene3D" id="1.10.167.10">
    <property type="entry name" value="Regulator of G-protein Signalling 4, domain 2"/>
    <property type="match status" value="1"/>
</dbReference>
<dbReference type="PANTHER" id="PTHR46361:SF3">
    <property type="entry name" value="ELECTRON CARRIER_ PROTEIN DISULFIDE OXIDOREDUCTASE"/>
    <property type="match status" value="1"/>
</dbReference>
<dbReference type="InterPro" id="IPR044926">
    <property type="entry name" value="RGS_subdomain_2"/>
</dbReference>
<comment type="caution">
    <text evidence="2">The sequence shown here is derived from an EMBL/GenBank/DDBJ whole genome shotgun (WGS) entry which is preliminary data.</text>
</comment>
<dbReference type="PANTHER" id="PTHR46361">
    <property type="entry name" value="ELECTRON CARRIER/ PROTEIN DISULFIDE OXIDOREDUCTASE"/>
    <property type="match status" value="1"/>
</dbReference>
<dbReference type="InterPro" id="IPR036305">
    <property type="entry name" value="RGS_sf"/>
</dbReference>
<dbReference type="Pfam" id="PF00615">
    <property type="entry name" value="RGS"/>
    <property type="match status" value="1"/>
</dbReference>
<proteinExistence type="predicted"/>
<sequence>MNNEIEKIIELAKEAKIFDSLRSYSSPEIYNLITDKSQFNFLYQFCLSNEQINLIECFLDILKYKTWFVAQNISSFNFVEEKNIDSKNHEKEFQISKFAQKILNNYIQINSPKSIKMNRKSSKEIINKSEFVTFDVFDKALFHLLSLFSESIYPNLIKSKFWKESPEFKQKKEEIIYREVLIQNNLPQDRSVLNFREWKGLAREPVVVSANLLQFILDIIRDSISSKNILDLEFCSSSVNFRRFSLATSELKKVYISDINYDQMKAFFLNIFHLLMLHITLLYEPPVMNKQLFTLYKYEIGGFRFNLEDINFGILRKNAIRSVIGISKEQFRAKDLRKDLIIPYDQRINFVLSFLYQFSPPIKIYFPENIDEQLNLAGFEICKSIKTEMKLKKKKNILKLIISKVFEPIIKDSSFDQKEFIFFLLKYVNYETREIIQKSLTNNDRFEFLFENFDQNTYSLKISSEQQIIPKSYGHFNYMFK</sequence>
<protein>
    <submittedName>
        <fullName evidence="2">Electron carrier/ protein disulfide oxidoreductase</fullName>
    </submittedName>
</protein>
<dbReference type="InterPro" id="IPR016137">
    <property type="entry name" value="RGS"/>
</dbReference>
<dbReference type="EMBL" id="JAPDFW010000076">
    <property type="protein sequence ID" value="KAJ5073250.1"/>
    <property type="molecule type" value="Genomic_DNA"/>
</dbReference>
<organism evidence="2 3">
    <name type="scientific">Anaeramoeba ignava</name>
    <name type="common">Anaerobic marine amoeba</name>
    <dbReference type="NCBI Taxonomy" id="1746090"/>
    <lineage>
        <taxon>Eukaryota</taxon>
        <taxon>Metamonada</taxon>
        <taxon>Anaeramoebidae</taxon>
        <taxon>Anaeramoeba</taxon>
    </lineage>
</organism>
<gene>
    <name evidence="2" type="ORF">M0811_08932</name>
</gene>
<reference evidence="2" key="1">
    <citation type="submission" date="2022-10" db="EMBL/GenBank/DDBJ databases">
        <title>Novel sulphate-reducing endosymbionts in the free-living metamonad Anaeramoeba.</title>
        <authorList>
            <person name="Jerlstrom-Hultqvist J."/>
            <person name="Cepicka I."/>
            <person name="Gallot-Lavallee L."/>
            <person name="Salas-Leiva D."/>
            <person name="Curtis B.A."/>
            <person name="Zahonova K."/>
            <person name="Pipaliya S."/>
            <person name="Dacks J."/>
            <person name="Roger A.J."/>
        </authorList>
    </citation>
    <scope>NUCLEOTIDE SEQUENCE</scope>
    <source>
        <strain evidence="2">BMAN</strain>
    </source>
</reference>
<dbReference type="Pfam" id="PF04784">
    <property type="entry name" value="DUF547"/>
    <property type="match status" value="1"/>
</dbReference>
<dbReference type="SUPFAM" id="SSF48097">
    <property type="entry name" value="Regulator of G-protein signaling, RGS"/>
    <property type="match status" value="1"/>
</dbReference>
<evidence type="ECO:0000313" key="2">
    <source>
        <dbReference type="EMBL" id="KAJ5073250.1"/>
    </source>
</evidence>
<feature type="domain" description="RGS" evidence="1">
    <location>
        <begin position="28"/>
        <end position="164"/>
    </location>
</feature>
<accession>A0A9Q0LLB9</accession>
<dbReference type="InterPro" id="IPR006869">
    <property type="entry name" value="DUF547"/>
</dbReference>
<dbReference type="PROSITE" id="PS50132">
    <property type="entry name" value="RGS"/>
    <property type="match status" value="1"/>
</dbReference>
<evidence type="ECO:0000259" key="1">
    <source>
        <dbReference type="PROSITE" id="PS50132"/>
    </source>
</evidence>
<dbReference type="OrthoDB" id="418495at2759"/>
<keyword evidence="3" id="KW-1185">Reference proteome</keyword>
<evidence type="ECO:0000313" key="3">
    <source>
        <dbReference type="Proteomes" id="UP001149090"/>
    </source>
</evidence>
<dbReference type="Proteomes" id="UP001149090">
    <property type="component" value="Unassembled WGS sequence"/>
</dbReference>
<name>A0A9Q0LLB9_ANAIG</name>